<accession>A0A930UCJ6</accession>
<gene>
    <name evidence="2" type="ORF">ISN26_03150</name>
</gene>
<dbReference type="Proteomes" id="UP000604381">
    <property type="component" value="Unassembled WGS sequence"/>
</dbReference>
<keyword evidence="3" id="KW-1185">Reference proteome</keyword>
<sequence>MASLIKRAWYQDSIAAFGRMGAEDVVNKLSGRSSFDVTLEQKQAWGRTVELLQPALAGMQGRIYFEFEIPRMGSRADVVLFMQGRLLVLEFKAGPQVFPRGQPRTAGGADAGRDRGAAGW</sequence>
<evidence type="ECO:0000313" key="3">
    <source>
        <dbReference type="Proteomes" id="UP000604381"/>
    </source>
</evidence>
<name>A0A930UCJ6_9GAMM</name>
<evidence type="ECO:0000313" key="2">
    <source>
        <dbReference type="EMBL" id="MBF2735073.1"/>
    </source>
</evidence>
<feature type="region of interest" description="Disordered" evidence="1">
    <location>
        <begin position="98"/>
        <end position="120"/>
    </location>
</feature>
<dbReference type="EMBL" id="JADHEI010000031">
    <property type="protein sequence ID" value="MBF2735073.1"/>
    <property type="molecule type" value="Genomic_DNA"/>
</dbReference>
<dbReference type="AlphaFoldDB" id="A0A930UCJ6"/>
<feature type="compositionally biased region" description="Basic and acidic residues" evidence="1">
    <location>
        <begin position="111"/>
        <end position="120"/>
    </location>
</feature>
<protein>
    <submittedName>
        <fullName evidence="2">Uncharacterized protein</fullName>
    </submittedName>
</protein>
<comment type="caution">
    <text evidence="2">The sequence shown here is derived from an EMBL/GenBank/DDBJ whole genome shotgun (WGS) entry which is preliminary data.</text>
</comment>
<reference evidence="2" key="1">
    <citation type="submission" date="2020-10" db="EMBL/GenBank/DDBJ databases">
        <title>An improved Amphimedon queenslandica hologenome assembly reveals how three proteobacterial symbionts can extend the metabolic phenotypic of their marine sponge host.</title>
        <authorList>
            <person name="Degnan B."/>
            <person name="Degnan S."/>
            <person name="Xiang X."/>
        </authorList>
    </citation>
    <scope>NUCLEOTIDE SEQUENCE</scope>
    <source>
        <strain evidence="2">AqS2</strain>
    </source>
</reference>
<evidence type="ECO:0000256" key="1">
    <source>
        <dbReference type="SAM" id="MobiDB-lite"/>
    </source>
</evidence>
<organism evidence="2 3">
    <name type="scientific">Candidatus Amphirhobacter heronislandensis</name>
    <dbReference type="NCBI Taxonomy" id="1732024"/>
    <lineage>
        <taxon>Bacteria</taxon>
        <taxon>Pseudomonadati</taxon>
        <taxon>Pseudomonadota</taxon>
        <taxon>Gammaproteobacteria</taxon>
        <taxon>Candidatus Tethybacterales</taxon>
        <taxon>Candidatus Tethybacteraceae</taxon>
        <taxon>Candidatus Amphirhobacter</taxon>
    </lineage>
</organism>
<proteinExistence type="predicted"/>